<reference evidence="3" key="1">
    <citation type="journal article" date="2019" name="Sci. Rep.">
        <title>Draft genome of Tanacetum cinerariifolium, the natural source of mosquito coil.</title>
        <authorList>
            <person name="Yamashiro T."/>
            <person name="Shiraishi A."/>
            <person name="Satake H."/>
            <person name="Nakayama K."/>
        </authorList>
    </citation>
    <scope>NUCLEOTIDE SEQUENCE</scope>
</reference>
<dbReference type="Pfam" id="PF25597">
    <property type="entry name" value="SH3_retrovirus"/>
    <property type="match status" value="1"/>
</dbReference>
<feature type="region of interest" description="Disordered" evidence="1">
    <location>
        <begin position="145"/>
        <end position="174"/>
    </location>
</feature>
<feature type="domain" description="Retroviral polymerase SH3-like" evidence="2">
    <location>
        <begin position="7"/>
        <end position="61"/>
    </location>
</feature>
<dbReference type="AlphaFoldDB" id="A0A699QC02"/>
<dbReference type="InterPro" id="IPR057670">
    <property type="entry name" value="SH3_retrovirus"/>
</dbReference>
<evidence type="ECO:0000259" key="2">
    <source>
        <dbReference type="Pfam" id="PF25597"/>
    </source>
</evidence>
<organism evidence="3">
    <name type="scientific">Tanacetum cinerariifolium</name>
    <name type="common">Dalmatian daisy</name>
    <name type="synonym">Chrysanthemum cinerariifolium</name>
    <dbReference type="NCBI Taxonomy" id="118510"/>
    <lineage>
        <taxon>Eukaryota</taxon>
        <taxon>Viridiplantae</taxon>
        <taxon>Streptophyta</taxon>
        <taxon>Embryophyta</taxon>
        <taxon>Tracheophyta</taxon>
        <taxon>Spermatophyta</taxon>
        <taxon>Magnoliopsida</taxon>
        <taxon>eudicotyledons</taxon>
        <taxon>Gunneridae</taxon>
        <taxon>Pentapetalae</taxon>
        <taxon>asterids</taxon>
        <taxon>campanulids</taxon>
        <taxon>Asterales</taxon>
        <taxon>Asteraceae</taxon>
        <taxon>Asteroideae</taxon>
        <taxon>Anthemideae</taxon>
        <taxon>Anthemidinae</taxon>
        <taxon>Tanacetum</taxon>
    </lineage>
</organism>
<feature type="non-terminal residue" evidence="3">
    <location>
        <position position="258"/>
    </location>
</feature>
<protein>
    <submittedName>
        <fullName evidence="3">Retrovirus-related Pol polyprotein from transposon TNT 1-94</fullName>
    </submittedName>
</protein>
<feature type="compositionally biased region" description="Basic and acidic residues" evidence="1">
    <location>
        <begin position="160"/>
        <end position="174"/>
    </location>
</feature>
<name>A0A699QC02_TANCI</name>
<comment type="caution">
    <text evidence="3">The sequence shown here is derived from an EMBL/GenBank/DDBJ whole genome shotgun (WGS) entry which is preliminary data.</text>
</comment>
<gene>
    <name evidence="3" type="ORF">Tci_837489</name>
</gene>
<dbReference type="EMBL" id="BKCJ011007008">
    <property type="protein sequence ID" value="GFC65519.1"/>
    <property type="molecule type" value="Genomic_DNA"/>
</dbReference>
<evidence type="ECO:0000313" key="3">
    <source>
        <dbReference type="EMBL" id="GFC65519.1"/>
    </source>
</evidence>
<sequence>MRPFGCPVTILNTLDPLGKFQGKVDEGFLIRYSMCSKAFRVFNSRTRIVQETLHVNFMENKLNVAGFGPAWLFDIDSLSQTMNYHPVLVENQSSTHAGFQDTKKAGEERTQTYVLFPVLSDGSTNSQNNNKDAYANGKEHDDDIQKFVSPDFHSSNCGDQTRKQGDKTENKDKGKSHVVTIIGFRYLNAEFEKCNNNSSNGVNAAGSSVSADGLNFTNSTNDFSATGPLNAVMPNLEDISHNVDDVGAEADINNMESI</sequence>
<proteinExistence type="predicted"/>
<accession>A0A699QC02</accession>
<evidence type="ECO:0000256" key="1">
    <source>
        <dbReference type="SAM" id="MobiDB-lite"/>
    </source>
</evidence>